<feature type="non-terminal residue" evidence="1">
    <location>
        <position position="121"/>
    </location>
</feature>
<organism evidence="1 2">
    <name type="scientific">Taxus chinensis</name>
    <name type="common">Chinese yew</name>
    <name type="synonym">Taxus wallichiana var. chinensis</name>
    <dbReference type="NCBI Taxonomy" id="29808"/>
    <lineage>
        <taxon>Eukaryota</taxon>
        <taxon>Viridiplantae</taxon>
        <taxon>Streptophyta</taxon>
        <taxon>Embryophyta</taxon>
        <taxon>Tracheophyta</taxon>
        <taxon>Spermatophyta</taxon>
        <taxon>Pinopsida</taxon>
        <taxon>Pinidae</taxon>
        <taxon>Conifers II</taxon>
        <taxon>Cupressales</taxon>
        <taxon>Taxaceae</taxon>
        <taxon>Taxus</taxon>
    </lineage>
</organism>
<proteinExistence type="predicted"/>
<evidence type="ECO:0000313" key="2">
    <source>
        <dbReference type="Proteomes" id="UP000824469"/>
    </source>
</evidence>
<accession>A0AA38L1F1</accession>
<name>A0AA38L1F1_TAXCH</name>
<dbReference type="InterPro" id="IPR023214">
    <property type="entry name" value="HAD_sf"/>
</dbReference>
<dbReference type="Proteomes" id="UP000824469">
    <property type="component" value="Unassembled WGS sequence"/>
</dbReference>
<dbReference type="Gene3D" id="3.40.50.1000">
    <property type="entry name" value="HAD superfamily/HAD-like"/>
    <property type="match status" value="1"/>
</dbReference>
<dbReference type="EMBL" id="JAHRHJ020000006">
    <property type="protein sequence ID" value="KAH9312139.1"/>
    <property type="molecule type" value="Genomic_DNA"/>
</dbReference>
<comment type="caution">
    <text evidence="1">The sequence shown here is derived from an EMBL/GenBank/DDBJ whole genome shotgun (WGS) entry which is preliminary data.</text>
</comment>
<reference evidence="1 2" key="1">
    <citation type="journal article" date="2021" name="Nat. Plants">
        <title>The Taxus genome provides insights into paclitaxel biosynthesis.</title>
        <authorList>
            <person name="Xiong X."/>
            <person name="Gou J."/>
            <person name="Liao Q."/>
            <person name="Li Y."/>
            <person name="Zhou Q."/>
            <person name="Bi G."/>
            <person name="Li C."/>
            <person name="Du R."/>
            <person name="Wang X."/>
            <person name="Sun T."/>
            <person name="Guo L."/>
            <person name="Liang H."/>
            <person name="Lu P."/>
            <person name="Wu Y."/>
            <person name="Zhang Z."/>
            <person name="Ro D.K."/>
            <person name="Shang Y."/>
            <person name="Huang S."/>
            <person name="Yan J."/>
        </authorList>
    </citation>
    <scope>NUCLEOTIDE SEQUENCE [LARGE SCALE GENOMIC DNA]</scope>
    <source>
        <strain evidence="1">Ta-2019</strain>
    </source>
</reference>
<feature type="non-terminal residue" evidence="1">
    <location>
        <position position="1"/>
    </location>
</feature>
<gene>
    <name evidence="1" type="ORF">KI387_027174</name>
</gene>
<dbReference type="PANTHER" id="PTHR12725">
    <property type="entry name" value="HALOACID DEHALOGENASE-LIKE HYDROLASE"/>
    <property type="match status" value="1"/>
</dbReference>
<evidence type="ECO:0000313" key="1">
    <source>
        <dbReference type="EMBL" id="KAH9312139.1"/>
    </source>
</evidence>
<dbReference type="PANTHER" id="PTHR12725:SF117">
    <property type="entry name" value="HALOACID DEHALOGENASE-LIKE HYDROLASE"/>
    <property type="match status" value="1"/>
</dbReference>
<dbReference type="AlphaFoldDB" id="A0AA38L1F1"/>
<protein>
    <submittedName>
        <fullName evidence="1">Uncharacterized protein</fullName>
    </submittedName>
</protein>
<keyword evidence="2" id="KW-1185">Reference proteome</keyword>
<sequence>LGLEDCFEGFICFETLNPSSSTFYSINDSENSMLSPGELADNNASKFTDLCSVQSNDNTDGVEAFPCDSPMSKSPVSQIGNRILCKPSLEAIESALKIANADPKRTVGSSVRTEGADFALR</sequence>